<comment type="similarity">
    <text evidence="7">Belongs to the drug/metabolite transporter (DMT) superfamily. Small multidrug resistance (SMR) (TC 2.A.7.1) family.</text>
</comment>
<dbReference type="RefSeq" id="WP_089608959.1">
    <property type="nucleotide sequence ID" value="NZ_CP022121.1"/>
</dbReference>
<comment type="subcellular location">
    <subcellularLocation>
        <location evidence="1 7">Cell membrane</location>
        <topology evidence="1 7">Multi-pass membrane protein</topology>
    </subcellularLocation>
</comment>
<evidence type="ECO:0000256" key="1">
    <source>
        <dbReference type="ARBA" id="ARBA00004651"/>
    </source>
</evidence>
<keyword evidence="6 8" id="KW-0472">Membrane</keyword>
<keyword evidence="5 8" id="KW-1133">Transmembrane helix</keyword>
<gene>
    <name evidence="9" type="ORF">NVS47_16500</name>
</gene>
<dbReference type="Proteomes" id="UP001524944">
    <property type="component" value="Unassembled WGS sequence"/>
</dbReference>
<feature type="transmembrane region" description="Helical" evidence="8">
    <location>
        <begin position="29"/>
        <end position="47"/>
    </location>
</feature>
<dbReference type="Gene3D" id="1.10.3730.20">
    <property type="match status" value="1"/>
</dbReference>
<keyword evidence="2" id="KW-0813">Transport</keyword>
<feature type="transmembrane region" description="Helical" evidence="8">
    <location>
        <begin position="5"/>
        <end position="23"/>
    </location>
</feature>
<dbReference type="InterPro" id="IPR000390">
    <property type="entry name" value="Small_drug/metabolite_transptr"/>
</dbReference>
<evidence type="ECO:0000256" key="2">
    <source>
        <dbReference type="ARBA" id="ARBA00022448"/>
    </source>
</evidence>
<dbReference type="SUPFAM" id="SSF103481">
    <property type="entry name" value="Multidrug resistance efflux transporter EmrE"/>
    <property type="match status" value="1"/>
</dbReference>
<evidence type="ECO:0000313" key="10">
    <source>
        <dbReference type="Proteomes" id="UP001524944"/>
    </source>
</evidence>
<sequence>MGYVYLFLAISLELLGTFLLKYAAGFTKLLPSLGCLIAYGLCFFLFSKALLSINLSVAYATWSAIGIIASVFISIGIFKETINFLGIIGVVLVIAGVILLNVYGTSH</sequence>
<proteinExistence type="inferred from homology"/>
<evidence type="ECO:0000256" key="7">
    <source>
        <dbReference type="RuleBase" id="RU003942"/>
    </source>
</evidence>
<protein>
    <submittedName>
        <fullName evidence="9">Multidrug efflux SMR transporter</fullName>
    </submittedName>
</protein>
<organism evidence="9 10">
    <name type="scientific">Dehalobacterium formicoaceticum</name>
    <dbReference type="NCBI Taxonomy" id="51515"/>
    <lineage>
        <taxon>Bacteria</taxon>
        <taxon>Bacillati</taxon>
        <taxon>Bacillota</taxon>
        <taxon>Clostridia</taxon>
        <taxon>Eubacteriales</taxon>
        <taxon>Peptococcaceae</taxon>
        <taxon>Dehalobacterium</taxon>
    </lineage>
</organism>
<keyword evidence="3" id="KW-1003">Cell membrane</keyword>
<evidence type="ECO:0000256" key="8">
    <source>
        <dbReference type="SAM" id="Phobius"/>
    </source>
</evidence>
<comment type="caution">
    <text evidence="9">The sequence shown here is derived from an EMBL/GenBank/DDBJ whole genome shotgun (WGS) entry which is preliminary data.</text>
</comment>
<dbReference type="PANTHER" id="PTHR30561:SF1">
    <property type="entry name" value="MULTIDRUG TRANSPORTER EMRE"/>
    <property type="match status" value="1"/>
</dbReference>
<accession>A0ABT1YAX9</accession>
<dbReference type="Pfam" id="PF00893">
    <property type="entry name" value="Multi_Drug_Res"/>
    <property type="match status" value="1"/>
</dbReference>
<feature type="transmembrane region" description="Helical" evidence="8">
    <location>
        <begin position="59"/>
        <end position="78"/>
    </location>
</feature>
<evidence type="ECO:0000256" key="5">
    <source>
        <dbReference type="ARBA" id="ARBA00022989"/>
    </source>
</evidence>
<keyword evidence="4 7" id="KW-0812">Transmembrane</keyword>
<feature type="transmembrane region" description="Helical" evidence="8">
    <location>
        <begin position="84"/>
        <end position="103"/>
    </location>
</feature>
<evidence type="ECO:0000256" key="6">
    <source>
        <dbReference type="ARBA" id="ARBA00023136"/>
    </source>
</evidence>
<name>A0ABT1YAX9_9FIRM</name>
<reference evidence="9 10" key="1">
    <citation type="submission" date="2022-08" db="EMBL/GenBank/DDBJ databases">
        <title>Proteogenomics of the novel Dehalobacterium formicoaceticum strain EZ94 highlights a key role of methyltransferases during anaerobic dichloromethane degradation.</title>
        <authorList>
            <person name="Wasmund K."/>
        </authorList>
    </citation>
    <scope>NUCLEOTIDE SEQUENCE [LARGE SCALE GENOMIC DNA]</scope>
    <source>
        <strain evidence="9 10">EZ94</strain>
    </source>
</reference>
<dbReference type="EMBL" id="JANPWE010000019">
    <property type="protein sequence ID" value="MCR6547089.1"/>
    <property type="molecule type" value="Genomic_DNA"/>
</dbReference>
<evidence type="ECO:0000256" key="4">
    <source>
        <dbReference type="ARBA" id="ARBA00022692"/>
    </source>
</evidence>
<evidence type="ECO:0000313" key="9">
    <source>
        <dbReference type="EMBL" id="MCR6547089.1"/>
    </source>
</evidence>
<keyword evidence="10" id="KW-1185">Reference proteome</keyword>
<dbReference type="InterPro" id="IPR037185">
    <property type="entry name" value="EmrE-like"/>
</dbReference>
<dbReference type="PANTHER" id="PTHR30561">
    <property type="entry name" value="SMR FAMILY PROTON-DEPENDENT DRUG EFFLUX TRANSPORTER SUGE"/>
    <property type="match status" value="1"/>
</dbReference>
<dbReference type="InterPro" id="IPR045324">
    <property type="entry name" value="Small_multidrug_res"/>
</dbReference>
<evidence type="ECO:0000256" key="3">
    <source>
        <dbReference type="ARBA" id="ARBA00022475"/>
    </source>
</evidence>